<feature type="transmembrane region" description="Helical" evidence="1">
    <location>
        <begin position="80"/>
        <end position="98"/>
    </location>
</feature>
<reference evidence="2 3" key="1">
    <citation type="journal article" date="2015" name="Nature">
        <title>rRNA introns, odd ribosomes, and small enigmatic genomes across a large radiation of phyla.</title>
        <authorList>
            <person name="Brown C.T."/>
            <person name="Hug L.A."/>
            <person name="Thomas B.C."/>
            <person name="Sharon I."/>
            <person name="Castelle C.J."/>
            <person name="Singh A."/>
            <person name="Wilkins M.J."/>
            <person name="Williams K.H."/>
            <person name="Banfield J.F."/>
        </authorList>
    </citation>
    <scope>NUCLEOTIDE SEQUENCE [LARGE SCALE GENOMIC DNA]</scope>
</reference>
<evidence type="ECO:0000256" key="1">
    <source>
        <dbReference type="SAM" id="Phobius"/>
    </source>
</evidence>
<organism evidence="2 3">
    <name type="scientific">Candidatus Amesbacteria bacterium GW2011_GWA1_47_16</name>
    <dbReference type="NCBI Taxonomy" id="1618353"/>
    <lineage>
        <taxon>Bacteria</taxon>
        <taxon>Candidatus Amesiibacteriota</taxon>
    </lineage>
</organism>
<feature type="transmembrane region" description="Helical" evidence="1">
    <location>
        <begin position="152"/>
        <end position="176"/>
    </location>
</feature>
<dbReference type="AlphaFoldDB" id="A0A0G1S5U1"/>
<feature type="transmembrane region" description="Helical" evidence="1">
    <location>
        <begin position="188"/>
        <end position="209"/>
    </location>
</feature>
<feature type="transmembrane region" description="Helical" evidence="1">
    <location>
        <begin position="378"/>
        <end position="398"/>
    </location>
</feature>
<feature type="transmembrane region" description="Helical" evidence="1">
    <location>
        <begin position="302"/>
        <end position="318"/>
    </location>
</feature>
<feature type="transmembrane region" description="Helical" evidence="1">
    <location>
        <begin position="330"/>
        <end position="346"/>
    </location>
</feature>
<evidence type="ECO:0000313" key="2">
    <source>
        <dbReference type="EMBL" id="KKU64792.1"/>
    </source>
</evidence>
<keyword evidence="1" id="KW-0472">Membrane</keyword>
<proteinExistence type="predicted"/>
<feature type="transmembrane region" description="Helical" evidence="1">
    <location>
        <begin position="352"/>
        <end position="371"/>
    </location>
</feature>
<name>A0A0G1S5U1_9BACT</name>
<dbReference type="Proteomes" id="UP000034364">
    <property type="component" value="Unassembled WGS sequence"/>
</dbReference>
<sequence length="529" mass="58426">MRTYLWVACSVLWVSVLGLRIIVPPPAGTTQAGLAYAAYSFTKTDHPGYLAQITESGYDVFWLPFLVTAGNARLFGLREWLIPVLGWMTATLAVAGTLKIMKISPLKPMVALVLVLNPWLNYLSLYHLPEMMTLAAGIFWLAEKETFKKTGWWILAVFSSPTGLIAGAAGGLYYLFKLLRIKEFRKAGLWTGIMALAAVFLSVTNPGFVSRTFEPTILKDLNTNLLAAQINEKQKILFLGSGRTFILPAYARKIIFNKAITGLDIAVRKAVSLADFEQWTAPTAAWAVTGLSGLPPRGAHPALLYFWEPALILLGLAVIKRDRRMRDRRIKILIFTLLALLPAIIFEKRYFHLSALFLIPLLTLAAATGLGSMGRKGLVLGAAIYILSAFLILKPMYLNPGSYTRSDILLYRSISSWVESNGPKYDKVVITDRFGPTGLMYAYYSGADPDLYWAGGGTTWDNLEFRELDLGSEMGGVSGKTAYAGLPGEITGKRAEYNPGQSSYKVLKTIETDEVLVYGFGPGIWIWEN</sequence>
<accession>A0A0G1S5U1</accession>
<evidence type="ECO:0000313" key="3">
    <source>
        <dbReference type="Proteomes" id="UP000034364"/>
    </source>
</evidence>
<keyword evidence="1" id="KW-0812">Transmembrane</keyword>
<dbReference type="EMBL" id="LCNV01000004">
    <property type="protein sequence ID" value="KKU64792.1"/>
    <property type="molecule type" value="Genomic_DNA"/>
</dbReference>
<protein>
    <recommendedName>
        <fullName evidence="4">Glycosyltransferase RgtA/B/C/D-like domain-containing protein</fullName>
    </recommendedName>
</protein>
<gene>
    <name evidence="2" type="ORF">UX87_C0004G0030</name>
</gene>
<feature type="transmembrane region" description="Helical" evidence="1">
    <location>
        <begin position="119"/>
        <end position="140"/>
    </location>
</feature>
<comment type="caution">
    <text evidence="2">The sequence shown here is derived from an EMBL/GenBank/DDBJ whole genome shotgun (WGS) entry which is preliminary data.</text>
</comment>
<evidence type="ECO:0008006" key="4">
    <source>
        <dbReference type="Google" id="ProtNLM"/>
    </source>
</evidence>
<keyword evidence="1" id="KW-1133">Transmembrane helix</keyword>